<reference evidence="2 3" key="1">
    <citation type="submission" date="2020-10" db="EMBL/GenBank/DDBJ databases">
        <title>Phylogeny of dyella-like bacteria.</title>
        <authorList>
            <person name="Fu J."/>
        </authorList>
    </citation>
    <scope>NUCLEOTIDE SEQUENCE [LARGE SCALE GENOMIC DNA]</scope>
    <source>
        <strain evidence="2 3">KACC 19113</strain>
    </source>
</reference>
<keyword evidence="1" id="KW-0812">Transmembrane</keyword>
<dbReference type="Proteomes" id="UP001620339">
    <property type="component" value="Unassembled WGS sequence"/>
</dbReference>
<evidence type="ECO:0008006" key="4">
    <source>
        <dbReference type="Google" id="ProtNLM"/>
    </source>
</evidence>
<feature type="transmembrane region" description="Helical" evidence="1">
    <location>
        <begin position="125"/>
        <end position="147"/>
    </location>
</feature>
<gene>
    <name evidence="2" type="ORF">ISP25_19735</name>
</gene>
<feature type="transmembrane region" description="Helical" evidence="1">
    <location>
        <begin position="29"/>
        <end position="52"/>
    </location>
</feature>
<keyword evidence="1" id="KW-0472">Membrane</keyword>
<evidence type="ECO:0000313" key="3">
    <source>
        <dbReference type="Proteomes" id="UP001620339"/>
    </source>
</evidence>
<sequence>MATRSMGAGIGFRWLSDGIRVGFSHPKPLFGGAAVLVGVCLLPSLITLPVQFHEMSAGRPPSATLSFMLMALSALFGLLIIPLYAGYLQLVDAAEREREARVSGIFNPYRQGEAWRLIGLGVANFVVYIAGVAIIVLATGGGIARWYMQVLAGQAAHQLPPALPDGFWSAIALFMVFGLWMMGYYAISLGQVALNKRSVFGAIGDGAIGAFKNALPLFVFALVSVLLWLAAVVVFVIVAMVLALVARLISPWLTFVVLIPLYVGLLLFMFSAMFGVMYHLWRDVCGGDTAIAMPPPLIA</sequence>
<feature type="transmembrane region" description="Helical" evidence="1">
    <location>
        <begin position="252"/>
        <end position="274"/>
    </location>
</feature>
<comment type="caution">
    <text evidence="2">The sequence shown here is derived from an EMBL/GenBank/DDBJ whole genome shotgun (WGS) entry which is preliminary data.</text>
</comment>
<feature type="transmembrane region" description="Helical" evidence="1">
    <location>
        <begin position="217"/>
        <end position="246"/>
    </location>
</feature>
<dbReference type="RefSeq" id="WP_404616127.1">
    <property type="nucleotide sequence ID" value="NZ_JADIKK010000008.1"/>
</dbReference>
<accession>A0ABW8JAQ9</accession>
<name>A0ABW8JAQ9_9GAMM</name>
<dbReference type="EMBL" id="JADIKK010000008">
    <property type="protein sequence ID" value="MFK2879308.1"/>
    <property type="molecule type" value="Genomic_DNA"/>
</dbReference>
<feature type="transmembrane region" description="Helical" evidence="1">
    <location>
        <begin position="64"/>
        <end position="88"/>
    </location>
</feature>
<feature type="transmembrane region" description="Helical" evidence="1">
    <location>
        <begin position="167"/>
        <end position="187"/>
    </location>
</feature>
<protein>
    <recommendedName>
        <fullName evidence="4">DUF4013 domain-containing protein</fullName>
    </recommendedName>
</protein>
<keyword evidence="3" id="KW-1185">Reference proteome</keyword>
<evidence type="ECO:0000256" key="1">
    <source>
        <dbReference type="SAM" id="Phobius"/>
    </source>
</evidence>
<proteinExistence type="predicted"/>
<organism evidence="2 3">
    <name type="scientific">Rhodanobacter hydrolyticus</name>
    <dbReference type="NCBI Taxonomy" id="2250595"/>
    <lineage>
        <taxon>Bacteria</taxon>
        <taxon>Pseudomonadati</taxon>
        <taxon>Pseudomonadota</taxon>
        <taxon>Gammaproteobacteria</taxon>
        <taxon>Lysobacterales</taxon>
        <taxon>Rhodanobacteraceae</taxon>
        <taxon>Rhodanobacter</taxon>
    </lineage>
</organism>
<evidence type="ECO:0000313" key="2">
    <source>
        <dbReference type="EMBL" id="MFK2879308.1"/>
    </source>
</evidence>
<keyword evidence="1" id="KW-1133">Transmembrane helix</keyword>